<dbReference type="InterPro" id="IPR027268">
    <property type="entry name" value="Peptidase_M4/M1_CTD_sf"/>
</dbReference>
<keyword evidence="7" id="KW-0539">Nucleus</keyword>
<dbReference type="InterPro" id="IPR057991">
    <property type="entry name" value="TPR_TAF2_C"/>
</dbReference>
<dbReference type="GO" id="GO:0008270">
    <property type="term" value="F:zinc ion binding"/>
    <property type="evidence" value="ECO:0007669"/>
    <property type="project" value="InterPro"/>
</dbReference>
<dbReference type="HOGENOM" id="CLU_002317_1_0_1"/>
<dbReference type="Pfam" id="PF25316">
    <property type="entry name" value="TAF2_3rd"/>
    <property type="match status" value="1"/>
</dbReference>
<dbReference type="InterPro" id="IPR057345">
    <property type="entry name" value="Ig-like_TAF2"/>
</dbReference>
<keyword evidence="6" id="KW-0804">Transcription</keyword>
<dbReference type="Gene3D" id="1.10.390.10">
    <property type="entry name" value="Neutral Protease Domain 2"/>
    <property type="match status" value="1"/>
</dbReference>
<evidence type="ECO:0000256" key="1">
    <source>
        <dbReference type="ARBA" id="ARBA00004123"/>
    </source>
</evidence>
<dbReference type="CDD" id="cd04369">
    <property type="entry name" value="Bromodomain"/>
    <property type="match status" value="3"/>
</dbReference>
<comment type="similarity">
    <text evidence="2">Belongs to the TAF2 family.</text>
</comment>
<dbReference type="CDD" id="cd09839">
    <property type="entry name" value="M1_like_TAF2"/>
    <property type="match status" value="1"/>
</dbReference>
<keyword evidence="4" id="KW-0805">Transcription regulation</keyword>
<evidence type="ECO:0000256" key="5">
    <source>
        <dbReference type="ARBA" id="ARBA00023117"/>
    </source>
</evidence>
<dbReference type="SUPFAM" id="SSF47370">
    <property type="entry name" value="Bromodomain"/>
    <property type="match status" value="3"/>
</dbReference>
<dbReference type="Proteomes" id="UP000006352">
    <property type="component" value="Unassembled WGS sequence"/>
</dbReference>
<evidence type="ECO:0000256" key="3">
    <source>
        <dbReference type="ARBA" id="ARBA00017363"/>
    </source>
</evidence>
<dbReference type="STRING" id="599839.J4IAZ6"/>
<dbReference type="GO" id="GO:0006367">
    <property type="term" value="P:transcription initiation at RNA polymerase II promoter"/>
    <property type="evidence" value="ECO:0007669"/>
    <property type="project" value="TreeGrafter"/>
</dbReference>
<dbReference type="GO" id="GO:0008237">
    <property type="term" value="F:metallopeptidase activity"/>
    <property type="evidence" value="ECO:0007669"/>
    <property type="project" value="InterPro"/>
</dbReference>
<dbReference type="GO" id="GO:0016251">
    <property type="term" value="F:RNA polymerase II general transcription initiation factor activity"/>
    <property type="evidence" value="ECO:0007669"/>
    <property type="project" value="TreeGrafter"/>
</dbReference>
<evidence type="ECO:0000256" key="4">
    <source>
        <dbReference type="ARBA" id="ARBA00023015"/>
    </source>
</evidence>
<evidence type="ECO:0000256" key="9">
    <source>
        <dbReference type="ARBA" id="ARBA00076306"/>
    </source>
</evidence>
<dbReference type="Gene3D" id="2.60.40.1730">
    <property type="entry name" value="tricorn interacting facor f3 domain"/>
    <property type="match status" value="1"/>
</dbReference>
<dbReference type="PRINTS" id="PR00503">
    <property type="entry name" value="BROMODOMAIN"/>
</dbReference>
<dbReference type="FunCoup" id="J4IAZ6">
    <property type="interactions" value="470"/>
</dbReference>
<dbReference type="FunFam" id="1.10.390.10:FF:000011">
    <property type="entry name" value="Transcription initiation factor TFIID subunit"/>
    <property type="match status" value="1"/>
</dbReference>
<keyword evidence="14" id="KW-1185">Reference proteome</keyword>
<evidence type="ECO:0000313" key="14">
    <source>
        <dbReference type="Proteomes" id="UP000006352"/>
    </source>
</evidence>
<dbReference type="PANTHER" id="PTHR15137:SF9">
    <property type="entry name" value="TRANSCRIPTION INITIATION FACTOR TFIID SUBUNIT 2"/>
    <property type="match status" value="1"/>
</dbReference>
<dbReference type="Gene3D" id="1.20.920.10">
    <property type="entry name" value="Bromodomain-like"/>
    <property type="match status" value="3"/>
</dbReference>
<dbReference type="GO" id="GO:0000976">
    <property type="term" value="F:transcription cis-regulatory region binding"/>
    <property type="evidence" value="ECO:0007669"/>
    <property type="project" value="TreeGrafter"/>
</dbReference>
<evidence type="ECO:0000256" key="10">
    <source>
        <dbReference type="PROSITE-ProRule" id="PRU00035"/>
    </source>
</evidence>
<dbReference type="Pfam" id="PF01433">
    <property type="entry name" value="Peptidase_M1"/>
    <property type="match status" value="1"/>
</dbReference>
<organism evidence="13 14">
    <name type="scientific">Fibroporia radiculosa</name>
    <dbReference type="NCBI Taxonomy" id="599839"/>
    <lineage>
        <taxon>Eukaryota</taxon>
        <taxon>Fungi</taxon>
        <taxon>Dikarya</taxon>
        <taxon>Basidiomycota</taxon>
        <taxon>Agaricomycotina</taxon>
        <taxon>Agaricomycetes</taxon>
        <taxon>Polyporales</taxon>
        <taxon>Fibroporiaceae</taxon>
        <taxon>Fibroporia</taxon>
    </lineage>
</organism>
<dbReference type="InterPro" id="IPR014782">
    <property type="entry name" value="Peptidase_M1_dom"/>
</dbReference>
<comment type="subcellular location">
    <subcellularLocation>
        <location evidence="1">Nucleus</location>
    </subcellularLocation>
</comment>
<feature type="region of interest" description="Disordered" evidence="11">
    <location>
        <begin position="1873"/>
        <end position="1900"/>
    </location>
</feature>
<evidence type="ECO:0000256" key="11">
    <source>
        <dbReference type="SAM" id="MobiDB-lite"/>
    </source>
</evidence>
<evidence type="ECO:0000259" key="12">
    <source>
        <dbReference type="PROSITE" id="PS50014"/>
    </source>
</evidence>
<dbReference type="InterPro" id="IPR037813">
    <property type="entry name" value="TAF2"/>
</dbReference>
<dbReference type="GO" id="GO:0006325">
    <property type="term" value="P:chromatin organization"/>
    <property type="evidence" value="ECO:0007669"/>
    <property type="project" value="UniProtKB-ARBA"/>
</dbReference>
<dbReference type="RefSeq" id="XP_012183059.1">
    <property type="nucleotide sequence ID" value="XM_012327669.1"/>
</dbReference>
<dbReference type="GO" id="GO:0003682">
    <property type="term" value="F:chromatin binding"/>
    <property type="evidence" value="ECO:0007669"/>
    <property type="project" value="TreeGrafter"/>
</dbReference>
<feature type="domain" description="Bromo" evidence="12">
    <location>
        <begin position="1324"/>
        <end position="1396"/>
    </location>
</feature>
<proteinExistence type="inferred from homology"/>
<dbReference type="Pfam" id="PF25577">
    <property type="entry name" value="TPR_TAF2_C"/>
    <property type="match status" value="1"/>
</dbReference>
<dbReference type="GO" id="GO:0005669">
    <property type="term" value="C:transcription factor TFIID complex"/>
    <property type="evidence" value="ECO:0007669"/>
    <property type="project" value="InterPro"/>
</dbReference>
<dbReference type="Pfam" id="PF00439">
    <property type="entry name" value="Bromodomain"/>
    <property type="match status" value="3"/>
</dbReference>
<dbReference type="PROSITE" id="PS00633">
    <property type="entry name" value="BROMODOMAIN_1"/>
    <property type="match status" value="2"/>
</dbReference>
<feature type="domain" description="Bromo" evidence="12">
    <location>
        <begin position="1785"/>
        <end position="1859"/>
    </location>
</feature>
<gene>
    <name evidence="13" type="ORF">FIBRA_05923</name>
</gene>
<comment type="function">
    <text evidence="8">Functions as a component of the DNA-binding general transcription factor complex TFIID. Binding of TFIID to a promoter (with or without TATA element) is the initial step in pre-initiation complex (PIC) formation. TFIID plays a key role in the regulation of gene expression by RNA polymerase II through different activities such as transcription activator interaction, core promoter recognition and selectivity, TFIIA and TFIIB interaction, chromatin modification (histone acetylation by TAF1), facilitation of DNA opening and initiation of transcription.</text>
</comment>
<protein>
    <recommendedName>
        <fullName evidence="3">Transcription initiation factor TFIID subunit 2</fullName>
    </recommendedName>
    <alternativeName>
        <fullName evidence="9">TBP-associated factor 2</fullName>
    </alternativeName>
</protein>
<evidence type="ECO:0000256" key="8">
    <source>
        <dbReference type="ARBA" id="ARBA00025346"/>
    </source>
</evidence>
<name>J4IAZ6_9APHY</name>
<feature type="domain" description="Bromo" evidence="12">
    <location>
        <begin position="1675"/>
        <end position="1747"/>
    </location>
</feature>
<dbReference type="InParanoid" id="J4IAZ6"/>
<dbReference type="OrthoDB" id="308861at2759"/>
<sequence>MYARYIFEPLQFKNHSGGGGRALNAIQIHPYYVIKLLLTVEHDLLNLVVIEGDDRTSSYSLVSYPRFQLRLHFRPSYNLQTGALRTNLACKGSTSAGVSLYTHQKVVLEIDFSGSLWGYTEITVVPTSKDLKTLHLHSRQCAIHSVTVASHHADFVHHDPLANLSISNPHDCHYHPELKRKVYSALAEGDEGELSIAIPKEVSLRQSGHAAMGIVSEAATPEPQTPGPMAQPILSIPEFVPIIVNIVYSVRKPVDGIQFVLPTDACPYRVPHVYTTPSSSDAARCWVPCIDNMWEKCTWEFEFVVPRYLEQRDSALEDDDEPREGENPTVVICSGELVEQVAHPYNSSKSIFLFSQSTLTSVQHIAFAAGPFHVHSIPADLSAAEDASGTLQPLMHAFCLPGHEALLLYSVSFMRSAMSFYSTEFGSYPFGSHKLIFVDEMPTQRFDSATLSLLSVDLLHGDDAIDQVFETRHCLSHALASQWIGINIQQKTWSDTWLVNGLGLYITGLFIRKLLGNNEYRFRLKKDMERVLELDNGSMPPICQPQVMEPPDAATLPFVNLKAALVLHILDRRLGKSGTSLGLSRVLPKVFLSAISGEMPNNAISTHSFLRTCRKVSGIDPRSFAEQWIYGSGCPTFGFSATFNRKKMAVEISMRQEAPAYKAHENNEITRTLMKPVPFFEGQMTIRIHEADGTPYEHVLDIRSPFKRYEVPFNTKYKRVRRNTKRYLARQAAAQAAAEGDAEAAAAMDMVDMGFGLEIWEKEKERENWKVADWTEEDEQNMAGQTYEWIRIDADFEWIAGIAFDQKDYMWVSQLQRDRDVVAQYEAILVLSKSPNAIISSTLTKTVLVSNYYFRIRCEAAQALVSCGIQRLEWLGLFHLFKLFLRYCYEPEDPNPDLFSHTYVPRPNDFSDLTEYYVRKSLLRAIARVRFENGKTPPIIRQFLIDQLRYNDNTANPYSDALYICTIISALATATISVVPPERGEFIATDSQPVQDSQDADLLRQALAEVDRYRSMDRLIPTYHNVVTVAVIEFYLMLSMGGLIPHDARTFFPLTREGNYTQVRIAAFDHLFLTRWYTPKVMRYVLAVMANDPSRVVRRHVAQNACLSLALLLTMGEMKTVKETESLLIEEDGTVAEKAKESKKSDIDVMIKAFRKDRELGKNEVTRELLMPIVLAPDTDLEVRWCLLKLADLLIRGSEEAPPKVTIHLPPTPITEVAPPIPSVKVPFKSRPLIRSGAPPTKAASTPGKLKLLPSTIQGDVPARTPSTTPVVMRREGFPVPKVSVPKKVPIMEKKKPQNVPKAQSGGMSLNDLRACRNALKKLQTHKRAVVFLQPVDPVRDHAPNYFDVIKNPMDLSTMSAKLEQGKYNDRFAFEADFHMIIGNAKLYNLSGSYVHNEALALESFFEKQWVRINKTLEAADRSAQPRVMNIPPVEPTVVRPAVPKSPVVPLVPPIVASAHSAKPSIKLKVGGASNGTPVALKLVPKLKAKKPQERILSATPLPDQSTIIDDGSADLLEEVIAMERERKHRVSTSAEKDKHAPPKFVIGKRKKPADEPTEDEILALATPPKKERPTAPAPVAGPSTPAVPPTHRNSSATAMPRNGVTTQKNKEKLTKPAPVLMPEISAAPAPRPSVKGKEKEVPPPTSTPSKAKRSHSQTTSINEKKCREILKVLTKLPDARIFLKPVDPVLDGCPTYYDEIKEPMDFATMSTKLSEGAYTTMEGFAKDIELIFGNCRKFNPPTTYPVTCADGVERIFKKEWSKLMEKKLAWNEKRSLQSVMTRLVTDPISFVFREPVDPIALGIPTYFDVIPRKDARDLRTIRQKLDADKYDSTEAWEADMELMIDNAIHFNGADSEVGQIAMLVRNRYKEMSSSAKTPVAKRKGSDKGTPQPTKKIKLG</sequence>
<dbReference type="SMART" id="SM00297">
    <property type="entry name" value="BROMO"/>
    <property type="match status" value="3"/>
</dbReference>
<keyword evidence="5 10" id="KW-0103">Bromodomain</keyword>
<dbReference type="SUPFAM" id="SSF55486">
    <property type="entry name" value="Metalloproteases ('zincins'), catalytic domain"/>
    <property type="match status" value="1"/>
</dbReference>
<dbReference type="PROSITE" id="PS50014">
    <property type="entry name" value="BROMODOMAIN_2"/>
    <property type="match status" value="3"/>
</dbReference>
<dbReference type="InterPro" id="IPR042097">
    <property type="entry name" value="Aminopeptidase_N-like_N_sf"/>
</dbReference>
<accession>J4IAZ6</accession>
<dbReference type="InterPro" id="IPR018359">
    <property type="entry name" value="Bromodomain_CS"/>
</dbReference>
<evidence type="ECO:0000256" key="7">
    <source>
        <dbReference type="ARBA" id="ARBA00023242"/>
    </source>
</evidence>
<reference evidence="13 14" key="1">
    <citation type="journal article" date="2012" name="Appl. Environ. Microbiol.">
        <title>Short-read sequencing for genomic analysis of the brown rot fungus Fibroporia radiculosa.</title>
        <authorList>
            <person name="Tang J.D."/>
            <person name="Perkins A.D."/>
            <person name="Sonstegard T.S."/>
            <person name="Schroeder S.G."/>
            <person name="Burgess S.C."/>
            <person name="Diehl S.V."/>
        </authorList>
    </citation>
    <scope>NUCLEOTIDE SEQUENCE [LARGE SCALE GENOMIC DNA]</scope>
    <source>
        <strain evidence="13 14">TFFH 294</strain>
    </source>
</reference>
<dbReference type="GeneID" id="24098687"/>
<feature type="region of interest" description="Disordered" evidence="11">
    <location>
        <begin position="1527"/>
        <end position="1664"/>
    </location>
</feature>
<evidence type="ECO:0000256" key="6">
    <source>
        <dbReference type="ARBA" id="ARBA00023163"/>
    </source>
</evidence>
<evidence type="ECO:0000256" key="2">
    <source>
        <dbReference type="ARBA" id="ARBA00010937"/>
    </source>
</evidence>
<evidence type="ECO:0000313" key="13">
    <source>
        <dbReference type="EMBL" id="CCM03776.1"/>
    </source>
</evidence>
<feature type="compositionally biased region" description="Polar residues" evidence="11">
    <location>
        <begin position="1592"/>
        <end position="1608"/>
    </location>
</feature>
<dbReference type="PANTHER" id="PTHR15137">
    <property type="entry name" value="TRANSCRIPTION INITIATION FACTOR TFIID"/>
    <property type="match status" value="1"/>
</dbReference>
<dbReference type="EMBL" id="HE797128">
    <property type="protein sequence ID" value="CCM03776.1"/>
    <property type="molecule type" value="Genomic_DNA"/>
</dbReference>
<dbReference type="SUPFAM" id="SSF63737">
    <property type="entry name" value="Leukotriene A4 hydrolase N-terminal domain"/>
    <property type="match status" value="1"/>
</dbReference>
<dbReference type="InterPro" id="IPR036427">
    <property type="entry name" value="Bromodomain-like_sf"/>
</dbReference>
<dbReference type="InterPro" id="IPR001487">
    <property type="entry name" value="Bromodomain"/>
</dbReference>